<keyword evidence="6 7" id="KW-0472">Membrane</keyword>
<feature type="transmembrane region" description="Helical" evidence="7">
    <location>
        <begin position="684"/>
        <end position="707"/>
    </location>
</feature>
<reference evidence="9 10" key="1">
    <citation type="submission" date="2021-06" db="EMBL/GenBank/DDBJ databases">
        <title>Enterococcus alishanensis sp. nov., a novel lactic acid bacterium isolated from fresh coffee beans.</title>
        <authorList>
            <person name="Chen Y.-S."/>
        </authorList>
    </citation>
    <scope>NUCLEOTIDE SEQUENCE [LARGE SCALE GENOMIC DNA]</scope>
    <source>
        <strain evidence="9 10">ALS3</strain>
    </source>
</reference>
<comment type="caution">
    <text evidence="9">The sequence shown here is derived from an EMBL/GenBank/DDBJ whole genome shotgun (WGS) entry which is preliminary data.</text>
</comment>
<evidence type="ECO:0000256" key="6">
    <source>
        <dbReference type="ARBA" id="ARBA00023136"/>
    </source>
</evidence>
<keyword evidence="5 7" id="KW-1133">Transmembrane helix</keyword>
<dbReference type="SMART" id="SM00831">
    <property type="entry name" value="Cation_ATPase_N"/>
    <property type="match status" value="1"/>
</dbReference>
<evidence type="ECO:0000259" key="8">
    <source>
        <dbReference type="SMART" id="SM00831"/>
    </source>
</evidence>
<dbReference type="PANTHER" id="PTHR24093:SF506">
    <property type="entry name" value="CATION-TRANSPORTING ATPASE PMA1"/>
    <property type="match status" value="1"/>
</dbReference>
<dbReference type="NCBIfam" id="TIGR01494">
    <property type="entry name" value="ATPase_P-type"/>
    <property type="match status" value="2"/>
</dbReference>
<dbReference type="Proteomes" id="UP000774130">
    <property type="component" value="Unassembled WGS sequence"/>
</dbReference>
<dbReference type="Pfam" id="PF00702">
    <property type="entry name" value="Hydrolase"/>
    <property type="match status" value="1"/>
</dbReference>
<evidence type="ECO:0000256" key="3">
    <source>
        <dbReference type="ARBA" id="ARBA00022723"/>
    </source>
</evidence>
<comment type="subcellular location">
    <subcellularLocation>
        <location evidence="1">Membrane</location>
        <topology evidence="1">Multi-pass membrane protein</topology>
    </subcellularLocation>
</comment>
<feature type="transmembrane region" description="Helical" evidence="7">
    <location>
        <begin position="58"/>
        <end position="76"/>
    </location>
</feature>
<dbReference type="Pfam" id="PF00690">
    <property type="entry name" value="Cation_ATPase_N"/>
    <property type="match status" value="1"/>
</dbReference>
<evidence type="ECO:0000313" key="9">
    <source>
        <dbReference type="EMBL" id="MBV7392013.1"/>
    </source>
</evidence>
<proteinExistence type="predicted"/>
<feature type="domain" description="Cation-transporting P-type ATPase N-terminal" evidence="8">
    <location>
        <begin position="6"/>
        <end position="75"/>
    </location>
</feature>
<keyword evidence="4" id="KW-0460">Magnesium</keyword>
<feature type="transmembrane region" description="Helical" evidence="7">
    <location>
        <begin position="794"/>
        <end position="815"/>
    </location>
</feature>
<evidence type="ECO:0000256" key="5">
    <source>
        <dbReference type="ARBA" id="ARBA00022989"/>
    </source>
</evidence>
<feature type="transmembrane region" description="Helical" evidence="7">
    <location>
        <begin position="249"/>
        <end position="269"/>
    </location>
</feature>
<dbReference type="InterPro" id="IPR044492">
    <property type="entry name" value="P_typ_ATPase_HD_dom"/>
</dbReference>
<feature type="transmembrane region" description="Helical" evidence="7">
    <location>
        <begin position="82"/>
        <end position="100"/>
    </location>
</feature>
<dbReference type="Pfam" id="PF00689">
    <property type="entry name" value="Cation_ATPase_C"/>
    <property type="match status" value="1"/>
</dbReference>
<gene>
    <name evidence="9" type="ORF">KUA55_15130</name>
</gene>
<evidence type="ECO:0000256" key="2">
    <source>
        <dbReference type="ARBA" id="ARBA00022692"/>
    </source>
</evidence>
<dbReference type="Pfam" id="PF00122">
    <property type="entry name" value="E1-E2_ATPase"/>
    <property type="match status" value="1"/>
</dbReference>
<dbReference type="EMBL" id="JAHUZB010000007">
    <property type="protein sequence ID" value="MBV7392013.1"/>
    <property type="molecule type" value="Genomic_DNA"/>
</dbReference>
<dbReference type="InterPro" id="IPR059000">
    <property type="entry name" value="ATPase_P-type_domA"/>
</dbReference>
<accession>A0ABS6TGF5</accession>
<dbReference type="SFLD" id="SFLDF00027">
    <property type="entry name" value="p-type_atpase"/>
    <property type="match status" value="1"/>
</dbReference>
<dbReference type="PROSITE" id="PS00154">
    <property type="entry name" value="ATPASE_E1_E2"/>
    <property type="match status" value="1"/>
</dbReference>
<feature type="transmembrane region" description="Helical" evidence="7">
    <location>
        <begin position="755"/>
        <end position="773"/>
    </location>
</feature>
<dbReference type="InterPro" id="IPR001757">
    <property type="entry name" value="P_typ_ATPase"/>
</dbReference>
<sequence>MEIAKKILTYESQYQTKVANGLSQADVENRLAEYGENRLPEKQPKSFLQYLIDALKDITIIILLIATALSTYVALTNHPDDLTEPIVIFGIVLLNLYLSINQQKKAEKSMDKLKSFSIPQAKVKRVEGTETIDSTKIVPGDIVLLGVGDRVPADGVLVSATDFLVDESFLTGESEPSEKNPNQFSAADASLGDRKDRVFSGSLVTSGKAEMIVTETADKTEIGKISNLLQTEEVKPAPLQVRMQKLGKILGAVAIFAGLLAIVIGLLRGYPLTEILMIAISMSVAAIPEVLPVVVTISLSYGMSNMAKKNTIVRTPMAVETVGNLSVICSDKTGTITQNKMTVKKVWLPDGGLKKVDETLSADEKKLIQYFYLASDRETGNPTELAINKLTQNQFTYSEVETFMADYQKIKEVPFDSSRKQMTVVYQVDDGFLSITKGAFDRLKFQDQPQEAVAIHDELAADAYRVLALGYKFWSTNPQDFTTDQLENELTFGGFIGIIDPARAESAPAVAMAKKAGIRTIMITGDHLLTAKKIARQVNILTDGQKAMTGADLAKLSDEDLNQQIDQYSVFARTSPEDKIRIVKALQQNNEVVGMTGDGVNDAPALKAADVGIAMGGGTEVAKEAADMVLLDDNFATIVDAIKEGRRVYSNIRKSLYAMLGCNISALSIVLISLLAGWGAPVTAIQLLLIKVVADGIPGFSLCVEPADDDIMTRQPIKKGTSIFAGGLLKNIVDISIVFTVLSLIAVVAAKYTNLFAGNNSMIFLVLGLTTIVHMYNCRSKRSIFKLGILSNKLLLTTTIAGSIILMLVVITPSVGSVFGLTNISGLSWILVAILSIMPLVYVEVKKRLGLFGQKEKNLNLGKSYKVS</sequence>
<keyword evidence="3" id="KW-0479">Metal-binding</keyword>
<dbReference type="InterPro" id="IPR004014">
    <property type="entry name" value="ATPase_P-typ_cation-transptr_N"/>
</dbReference>
<feature type="transmembrane region" description="Helical" evidence="7">
    <location>
        <begin position="656"/>
        <end position="678"/>
    </location>
</feature>
<evidence type="ECO:0000313" key="10">
    <source>
        <dbReference type="Proteomes" id="UP000774130"/>
    </source>
</evidence>
<organism evidence="9 10">
    <name type="scientific">Enterococcus alishanensis</name>
    <dbReference type="NCBI Taxonomy" id="1303817"/>
    <lineage>
        <taxon>Bacteria</taxon>
        <taxon>Bacillati</taxon>
        <taxon>Bacillota</taxon>
        <taxon>Bacilli</taxon>
        <taxon>Lactobacillales</taxon>
        <taxon>Enterococcaceae</taxon>
        <taxon>Enterococcus</taxon>
    </lineage>
</organism>
<dbReference type="SFLD" id="SFLDS00003">
    <property type="entry name" value="Haloacid_Dehalogenase"/>
    <property type="match status" value="1"/>
</dbReference>
<evidence type="ECO:0000256" key="7">
    <source>
        <dbReference type="SAM" id="Phobius"/>
    </source>
</evidence>
<dbReference type="InterPro" id="IPR006068">
    <property type="entry name" value="ATPase_P-typ_cation-transptr_C"/>
</dbReference>
<feature type="transmembrane region" description="Helical" evidence="7">
    <location>
        <begin position="827"/>
        <end position="845"/>
    </location>
</feature>
<dbReference type="RefSeq" id="WP_218327226.1">
    <property type="nucleotide sequence ID" value="NZ_JAHUZB010000007.1"/>
</dbReference>
<dbReference type="PANTHER" id="PTHR24093">
    <property type="entry name" value="CATION TRANSPORTING ATPASE"/>
    <property type="match status" value="1"/>
</dbReference>
<feature type="transmembrane region" description="Helical" evidence="7">
    <location>
        <begin position="275"/>
        <end position="299"/>
    </location>
</feature>
<keyword evidence="10" id="KW-1185">Reference proteome</keyword>
<dbReference type="SFLD" id="SFLDG00002">
    <property type="entry name" value="C1.7:_P-type_atpase_like"/>
    <property type="match status" value="1"/>
</dbReference>
<feature type="transmembrane region" description="Helical" evidence="7">
    <location>
        <begin position="728"/>
        <end position="749"/>
    </location>
</feature>
<protein>
    <submittedName>
        <fullName evidence="9">Cation-translocating P-type ATPase</fullName>
    </submittedName>
</protein>
<evidence type="ECO:0000256" key="4">
    <source>
        <dbReference type="ARBA" id="ARBA00022842"/>
    </source>
</evidence>
<evidence type="ECO:0000256" key="1">
    <source>
        <dbReference type="ARBA" id="ARBA00004141"/>
    </source>
</evidence>
<dbReference type="InterPro" id="IPR018303">
    <property type="entry name" value="ATPase_P-typ_P_site"/>
</dbReference>
<name>A0ABS6TGF5_9ENTE</name>
<keyword evidence="2 7" id="KW-0812">Transmembrane</keyword>